<dbReference type="Pfam" id="PF19187">
    <property type="entry name" value="HTH_PafC"/>
    <property type="match status" value="1"/>
</dbReference>
<dbReference type="InterPro" id="IPR043839">
    <property type="entry name" value="PafC_HTH"/>
</dbReference>
<dbReference type="InterPro" id="IPR057727">
    <property type="entry name" value="WCX_dom"/>
</dbReference>
<dbReference type="EMBL" id="BMLB01000005">
    <property type="protein sequence ID" value="GGK75543.1"/>
    <property type="molecule type" value="Genomic_DNA"/>
</dbReference>
<feature type="domain" description="WYL" evidence="1">
    <location>
        <begin position="147"/>
        <end position="215"/>
    </location>
</feature>
<sequence length="330" mass="35687">MSTYESATSRLGRLLTMVPWLLNRQGIDLASAAAELGVSEQQVVDDLQVLFVCGTPGHYPDDLIDAQWEDGRVYVSNADSIARPLRLGRDEALALIVALRALAATPGLAQSDAVDRALAKLEQAAGDAAEAAGHVSVDLEPTLPAELVAAVREALTERRRVHLRYHVASRDETTERDVDPLRVVSVDGRWYLEGWCHRAHGVRLFRLDRVEDLTVLDEPASPPVDLPERDLTRGAFLGSPDDLAVTLHLAPGSAWVAESFPVESVTELGEGRLEVRMRVGDPRWLHRLVRRQGGGVRVVAPQEVATEVARQARAALDADAPGPAGGAGLD</sequence>
<reference evidence="5" key="1">
    <citation type="journal article" date="2019" name="Int. J. Syst. Evol. Microbiol.">
        <title>The Global Catalogue of Microorganisms (GCM) 10K type strain sequencing project: providing services to taxonomists for standard genome sequencing and annotation.</title>
        <authorList>
            <consortium name="The Broad Institute Genomics Platform"/>
            <consortium name="The Broad Institute Genome Sequencing Center for Infectious Disease"/>
            <person name="Wu L."/>
            <person name="Ma J."/>
        </authorList>
    </citation>
    <scope>NUCLEOTIDE SEQUENCE [LARGE SCALE GENOMIC DNA]</scope>
    <source>
        <strain evidence="5">CGMCC 1.5362</strain>
    </source>
</reference>
<accession>A0ABQ2FD09</accession>
<protein>
    <submittedName>
        <fullName evidence="4">Protein pafC</fullName>
    </submittedName>
</protein>
<dbReference type="PIRSF" id="PIRSF016838">
    <property type="entry name" value="PafC"/>
    <property type="match status" value="1"/>
</dbReference>
<evidence type="ECO:0000259" key="1">
    <source>
        <dbReference type="Pfam" id="PF13280"/>
    </source>
</evidence>
<dbReference type="PANTHER" id="PTHR34580:SF1">
    <property type="entry name" value="PROTEIN PAFC"/>
    <property type="match status" value="1"/>
</dbReference>
<dbReference type="RefSeq" id="WP_022921728.1">
    <property type="nucleotide sequence ID" value="NZ_BMLB01000005.1"/>
</dbReference>
<dbReference type="InterPro" id="IPR051534">
    <property type="entry name" value="CBASS_pafABC_assoc_protein"/>
</dbReference>
<keyword evidence="5" id="KW-1185">Reference proteome</keyword>
<evidence type="ECO:0000259" key="2">
    <source>
        <dbReference type="Pfam" id="PF19187"/>
    </source>
</evidence>
<evidence type="ECO:0000313" key="5">
    <source>
        <dbReference type="Proteomes" id="UP000662111"/>
    </source>
</evidence>
<feature type="domain" description="PafC HTH" evidence="2">
    <location>
        <begin position="10"/>
        <end position="123"/>
    </location>
</feature>
<dbReference type="PANTHER" id="PTHR34580">
    <property type="match status" value="1"/>
</dbReference>
<dbReference type="Proteomes" id="UP000662111">
    <property type="component" value="Unassembled WGS sequence"/>
</dbReference>
<organism evidence="4 5">
    <name type="scientific">Ornithinimicrobium pekingense</name>
    <dbReference type="NCBI Taxonomy" id="384677"/>
    <lineage>
        <taxon>Bacteria</taxon>
        <taxon>Bacillati</taxon>
        <taxon>Actinomycetota</taxon>
        <taxon>Actinomycetes</taxon>
        <taxon>Micrococcales</taxon>
        <taxon>Ornithinimicrobiaceae</taxon>
        <taxon>Ornithinimicrobium</taxon>
    </lineage>
</organism>
<dbReference type="InterPro" id="IPR028349">
    <property type="entry name" value="PafC-like"/>
</dbReference>
<dbReference type="PROSITE" id="PS52050">
    <property type="entry name" value="WYL"/>
    <property type="match status" value="1"/>
</dbReference>
<name>A0ABQ2FD09_9MICO</name>
<gene>
    <name evidence="4" type="ORF">GCM10011509_25280</name>
</gene>
<evidence type="ECO:0000259" key="3">
    <source>
        <dbReference type="Pfam" id="PF25583"/>
    </source>
</evidence>
<dbReference type="InterPro" id="IPR026881">
    <property type="entry name" value="WYL_dom"/>
</dbReference>
<dbReference type="Pfam" id="PF25583">
    <property type="entry name" value="WCX"/>
    <property type="match status" value="1"/>
</dbReference>
<feature type="domain" description="WCX" evidence="3">
    <location>
        <begin position="243"/>
        <end position="316"/>
    </location>
</feature>
<evidence type="ECO:0000313" key="4">
    <source>
        <dbReference type="EMBL" id="GGK75543.1"/>
    </source>
</evidence>
<proteinExistence type="predicted"/>
<comment type="caution">
    <text evidence="4">The sequence shown here is derived from an EMBL/GenBank/DDBJ whole genome shotgun (WGS) entry which is preliminary data.</text>
</comment>
<dbReference type="Pfam" id="PF13280">
    <property type="entry name" value="WYL"/>
    <property type="match status" value="1"/>
</dbReference>